<dbReference type="Pfam" id="PF03473">
    <property type="entry name" value="MOSC"/>
    <property type="match status" value="1"/>
</dbReference>
<dbReference type="GO" id="GO:0003824">
    <property type="term" value="F:catalytic activity"/>
    <property type="evidence" value="ECO:0007669"/>
    <property type="project" value="InterPro"/>
</dbReference>
<dbReference type="GO" id="GO:0030151">
    <property type="term" value="F:molybdenum ion binding"/>
    <property type="evidence" value="ECO:0007669"/>
    <property type="project" value="InterPro"/>
</dbReference>
<organism evidence="3">
    <name type="scientific">Emiliania huxleyi</name>
    <name type="common">Coccolithophore</name>
    <name type="synonym">Pontosphaera huxleyi</name>
    <dbReference type="NCBI Taxonomy" id="2903"/>
    <lineage>
        <taxon>Eukaryota</taxon>
        <taxon>Haptista</taxon>
        <taxon>Haptophyta</taxon>
        <taxon>Prymnesiophyceae</taxon>
        <taxon>Isochrysidales</taxon>
        <taxon>Noelaerhabdaceae</taxon>
        <taxon>Emiliania</taxon>
    </lineage>
</organism>
<dbReference type="PANTHER" id="PTHR30212:SF2">
    <property type="entry name" value="PROTEIN YIIM"/>
    <property type="match status" value="1"/>
</dbReference>
<feature type="region of interest" description="Disordered" evidence="1">
    <location>
        <begin position="1"/>
        <end position="23"/>
    </location>
</feature>
<feature type="domain" description="MOSC" evidence="2">
    <location>
        <begin position="58"/>
        <end position="253"/>
    </location>
</feature>
<dbReference type="EMBL" id="HBIR01031713">
    <property type="protein sequence ID" value="CAE0561113.1"/>
    <property type="molecule type" value="Transcribed_RNA"/>
</dbReference>
<reference evidence="3" key="1">
    <citation type="submission" date="2021-01" db="EMBL/GenBank/DDBJ databases">
        <authorList>
            <person name="Corre E."/>
            <person name="Pelletier E."/>
            <person name="Niang G."/>
            <person name="Scheremetjew M."/>
            <person name="Finn R."/>
            <person name="Kale V."/>
            <person name="Holt S."/>
            <person name="Cochrane G."/>
            <person name="Meng A."/>
            <person name="Brown T."/>
            <person name="Cohen L."/>
        </authorList>
    </citation>
    <scope>NUCLEOTIDE SEQUENCE</scope>
    <source>
        <strain evidence="3">379</strain>
    </source>
</reference>
<dbReference type="AlphaFoldDB" id="A0A7S3SQV7"/>
<feature type="compositionally biased region" description="Basic residues" evidence="1">
    <location>
        <begin position="1"/>
        <end position="17"/>
    </location>
</feature>
<dbReference type="Gene3D" id="2.40.33.20">
    <property type="entry name" value="PK beta-barrel domain-like"/>
    <property type="match status" value="1"/>
</dbReference>
<dbReference type="SUPFAM" id="SSF50800">
    <property type="entry name" value="PK beta-barrel domain-like"/>
    <property type="match status" value="1"/>
</dbReference>
<evidence type="ECO:0000256" key="1">
    <source>
        <dbReference type="SAM" id="MobiDB-lite"/>
    </source>
</evidence>
<evidence type="ECO:0000313" key="3">
    <source>
        <dbReference type="EMBL" id="CAE0561113.1"/>
    </source>
</evidence>
<dbReference type="InterPro" id="IPR052353">
    <property type="entry name" value="Benzoxazolinone_Detox_Enz"/>
</dbReference>
<dbReference type="GO" id="GO:0030170">
    <property type="term" value="F:pyridoxal phosphate binding"/>
    <property type="evidence" value="ECO:0007669"/>
    <property type="project" value="InterPro"/>
</dbReference>
<name>A0A7S3SQV7_EMIHU</name>
<accession>A0A7S3SQV7</accession>
<dbReference type="PANTHER" id="PTHR30212">
    <property type="entry name" value="PROTEIN YIIM"/>
    <property type="match status" value="1"/>
</dbReference>
<evidence type="ECO:0000259" key="2">
    <source>
        <dbReference type="PROSITE" id="PS51340"/>
    </source>
</evidence>
<protein>
    <recommendedName>
        <fullName evidence="2">MOSC domain-containing protein</fullName>
    </recommendedName>
</protein>
<gene>
    <name evidence="3" type="ORF">EHUX00137_LOCUS24599</name>
</gene>
<proteinExistence type="predicted"/>
<dbReference type="PROSITE" id="PS51340">
    <property type="entry name" value="MOSC"/>
    <property type="match status" value="1"/>
</dbReference>
<dbReference type="InterPro" id="IPR011037">
    <property type="entry name" value="Pyrv_Knase-like_insert_dom_sf"/>
</dbReference>
<dbReference type="InterPro" id="IPR005302">
    <property type="entry name" value="MoCF_Sase_C"/>
</dbReference>
<sequence>MPPKRKAATRPAKRNVRTKAIDGASVSSEPAVWTVARLGAKSKQQRKAEHGDRSRQTKTLCGRLALRREGVVGEASVNPNFLGRLLGMTHRVKDYNSYRSRGHAGRFEAGTNDRAVMVTSMAAYDELRSAIGAEHAPLIEDGDLGENILLRGPSATASERAGDGRLAVGSWLRIGSSVLEVTEANNPCYRFNTQPWAAAAKERWGSGSPDGPEKWFRNLKCPLNNEHFPGVRGWLCRVVEEGEVAVGDAAGLLPDD</sequence>